<evidence type="ECO:0000313" key="2">
    <source>
        <dbReference type="Proteomes" id="UP000027195"/>
    </source>
</evidence>
<evidence type="ECO:0000313" key="1">
    <source>
        <dbReference type="EMBL" id="KDQ07754.1"/>
    </source>
</evidence>
<dbReference type="InParanoid" id="A0A067LX19"/>
<keyword evidence="2" id="KW-1185">Reference proteome</keyword>
<dbReference type="Proteomes" id="UP000027195">
    <property type="component" value="Unassembled WGS sequence"/>
</dbReference>
<dbReference type="AlphaFoldDB" id="A0A067LX19"/>
<organism evidence="1 2">
    <name type="scientific">Botryobasidium botryosum (strain FD-172 SS1)</name>
    <dbReference type="NCBI Taxonomy" id="930990"/>
    <lineage>
        <taxon>Eukaryota</taxon>
        <taxon>Fungi</taxon>
        <taxon>Dikarya</taxon>
        <taxon>Basidiomycota</taxon>
        <taxon>Agaricomycotina</taxon>
        <taxon>Agaricomycetes</taxon>
        <taxon>Cantharellales</taxon>
        <taxon>Botryobasidiaceae</taxon>
        <taxon>Botryobasidium</taxon>
    </lineage>
</organism>
<reference evidence="2" key="1">
    <citation type="journal article" date="2014" name="Proc. Natl. Acad. Sci. U.S.A.">
        <title>Extensive sampling of basidiomycete genomes demonstrates inadequacy of the white-rot/brown-rot paradigm for wood decay fungi.</title>
        <authorList>
            <person name="Riley R."/>
            <person name="Salamov A.A."/>
            <person name="Brown D.W."/>
            <person name="Nagy L.G."/>
            <person name="Floudas D."/>
            <person name="Held B.W."/>
            <person name="Levasseur A."/>
            <person name="Lombard V."/>
            <person name="Morin E."/>
            <person name="Otillar R."/>
            <person name="Lindquist E.A."/>
            <person name="Sun H."/>
            <person name="LaButti K.M."/>
            <person name="Schmutz J."/>
            <person name="Jabbour D."/>
            <person name="Luo H."/>
            <person name="Baker S.E."/>
            <person name="Pisabarro A.G."/>
            <person name="Walton J.D."/>
            <person name="Blanchette R.A."/>
            <person name="Henrissat B."/>
            <person name="Martin F."/>
            <person name="Cullen D."/>
            <person name="Hibbett D.S."/>
            <person name="Grigoriev I.V."/>
        </authorList>
    </citation>
    <scope>NUCLEOTIDE SEQUENCE [LARGE SCALE GENOMIC DNA]</scope>
    <source>
        <strain evidence="2">FD-172 SS1</strain>
    </source>
</reference>
<accession>A0A067LX19</accession>
<protein>
    <submittedName>
        <fullName evidence="1">Uncharacterized protein</fullName>
    </submittedName>
</protein>
<dbReference type="HOGENOM" id="CLU_3032044_0_0_1"/>
<sequence>MIPCAFCRMIVCSAKTVVGGTWVHLLQMAMLRRRRVCWSRLRASTSMMKRSTHRL</sequence>
<dbReference type="EMBL" id="KL198101">
    <property type="protein sequence ID" value="KDQ07754.1"/>
    <property type="molecule type" value="Genomic_DNA"/>
</dbReference>
<gene>
    <name evidence="1" type="ORF">BOTBODRAFT_593587</name>
</gene>
<proteinExistence type="predicted"/>
<name>A0A067LX19_BOTB1</name>